<keyword evidence="4" id="KW-0378">Hydrolase</keyword>
<dbReference type="InterPro" id="IPR013780">
    <property type="entry name" value="Glyco_hydro_b"/>
</dbReference>
<dbReference type="InParanoid" id="A0A3N4KHI1"/>
<evidence type="ECO:0000259" key="5">
    <source>
        <dbReference type="Pfam" id="PF01055"/>
    </source>
</evidence>
<dbReference type="EMBL" id="ML119159">
    <property type="protein sequence ID" value="RPB08782.1"/>
    <property type="molecule type" value="Genomic_DNA"/>
</dbReference>
<dbReference type="InterPro" id="IPR048395">
    <property type="entry name" value="Glyco_hydro_31_C"/>
</dbReference>
<evidence type="ECO:0000256" key="4">
    <source>
        <dbReference type="RuleBase" id="RU361185"/>
    </source>
</evidence>
<keyword evidence="4" id="KW-0326">Glycosidase</keyword>
<accession>A0A3N4KHI1</accession>
<evidence type="ECO:0000259" key="7">
    <source>
        <dbReference type="Pfam" id="PF21365"/>
    </source>
</evidence>
<dbReference type="SUPFAM" id="SSF51445">
    <property type="entry name" value="(Trans)glycosidases"/>
    <property type="match status" value="1"/>
</dbReference>
<dbReference type="InterPro" id="IPR025887">
    <property type="entry name" value="Glyco_hydro_31_N_dom"/>
</dbReference>
<feature type="domain" description="Glycoside hydrolase family 31 TIM barrel" evidence="5">
    <location>
        <begin position="343"/>
        <end position="769"/>
    </location>
</feature>
<dbReference type="GO" id="GO:0005975">
    <property type="term" value="P:carbohydrate metabolic process"/>
    <property type="evidence" value="ECO:0007669"/>
    <property type="project" value="InterPro"/>
</dbReference>
<dbReference type="SUPFAM" id="SSF74650">
    <property type="entry name" value="Galactose mutarotase-like"/>
    <property type="match status" value="1"/>
</dbReference>
<dbReference type="PANTHER" id="PTHR22762">
    <property type="entry name" value="ALPHA-GLUCOSIDASE"/>
    <property type="match status" value="1"/>
</dbReference>
<name>A0A3N4KHI1_9PEZI</name>
<dbReference type="EC" id="3.2.1.20" evidence="3"/>
<keyword evidence="8" id="KW-0456">Lyase</keyword>
<dbReference type="InterPro" id="IPR017853">
    <property type="entry name" value="GH"/>
</dbReference>
<evidence type="ECO:0000313" key="8">
    <source>
        <dbReference type="EMBL" id="RPB08782.1"/>
    </source>
</evidence>
<keyword evidence="9" id="KW-1185">Reference proteome</keyword>
<dbReference type="OrthoDB" id="1334205at2759"/>
<dbReference type="PANTHER" id="PTHR22762:SF120">
    <property type="entry name" value="HETEROGLYCAN GLUCOSIDASE 1"/>
    <property type="match status" value="1"/>
</dbReference>
<dbReference type="STRING" id="1392247.A0A3N4KHI1"/>
<dbReference type="Gene3D" id="2.60.40.1760">
    <property type="entry name" value="glycosyl hydrolase (family 31)"/>
    <property type="match status" value="1"/>
</dbReference>
<dbReference type="InterPro" id="IPR000322">
    <property type="entry name" value="Glyco_hydro_31_TIM"/>
</dbReference>
<dbReference type="SUPFAM" id="SSF51011">
    <property type="entry name" value="Glycosyl hydrolase domain"/>
    <property type="match status" value="1"/>
</dbReference>
<gene>
    <name evidence="8" type="ORF">P167DRAFT_493617</name>
</gene>
<dbReference type="Pfam" id="PF21365">
    <property type="entry name" value="Glyco_hydro_31_3rd"/>
    <property type="match status" value="1"/>
</dbReference>
<organism evidence="8 9">
    <name type="scientific">Morchella conica CCBAS932</name>
    <dbReference type="NCBI Taxonomy" id="1392247"/>
    <lineage>
        <taxon>Eukaryota</taxon>
        <taxon>Fungi</taxon>
        <taxon>Dikarya</taxon>
        <taxon>Ascomycota</taxon>
        <taxon>Pezizomycotina</taxon>
        <taxon>Pezizomycetes</taxon>
        <taxon>Pezizales</taxon>
        <taxon>Morchellaceae</taxon>
        <taxon>Morchella</taxon>
    </lineage>
</organism>
<protein>
    <recommendedName>
        <fullName evidence="3">alpha-glucosidase</fullName>
        <ecNumber evidence="3">3.2.1.20</ecNumber>
    </recommendedName>
</protein>
<dbReference type="Gene3D" id="2.60.40.4040">
    <property type="match status" value="1"/>
</dbReference>
<comment type="similarity">
    <text evidence="2 4">Belongs to the glycosyl hydrolase 31 family.</text>
</comment>
<proteinExistence type="inferred from homology"/>
<dbReference type="AlphaFoldDB" id="A0A3N4KHI1"/>
<dbReference type="GO" id="GO:0016829">
    <property type="term" value="F:lyase activity"/>
    <property type="evidence" value="ECO:0007669"/>
    <property type="project" value="UniProtKB-KW"/>
</dbReference>
<dbReference type="CDD" id="cd14752">
    <property type="entry name" value="GH31_N"/>
    <property type="match status" value="1"/>
</dbReference>
<evidence type="ECO:0000256" key="3">
    <source>
        <dbReference type="ARBA" id="ARBA00012741"/>
    </source>
</evidence>
<dbReference type="GO" id="GO:0004558">
    <property type="term" value="F:alpha-1,4-glucosidase activity"/>
    <property type="evidence" value="ECO:0007669"/>
    <property type="project" value="UniProtKB-EC"/>
</dbReference>
<evidence type="ECO:0000256" key="2">
    <source>
        <dbReference type="ARBA" id="ARBA00007806"/>
    </source>
</evidence>
<evidence type="ECO:0000256" key="1">
    <source>
        <dbReference type="ARBA" id="ARBA00001657"/>
    </source>
</evidence>
<dbReference type="Gene3D" id="3.20.20.80">
    <property type="entry name" value="Glycosidases"/>
    <property type="match status" value="1"/>
</dbReference>
<sequence length="1092" mass="125806">MAGNTDPINFWKAEDYFDDIHSWDCPQEVEEIIPDPPADIADPNHWHGITLKFVGGKLCSLQYIRPTVWRIRFDPTVISHNEYKDINTRTIIGDYLSQTIPDLDSRVGIKWVSKLDPLVKGATGDYWTFKSEVTSVSDSTDGHYEQGPAMSIHIYKKPFRLQASRSLKPLDELWPLPVEVIQSTPRLKTVWQTSEQTFRYKLDPDHDMIKNVILDVIKPGHGEYIGWGEQGGSNFMKKPTMMNYFNADNMQYEQVYDKGPTDPREPLYHSDPFFLDVNSNPEHKNVTATFIDNYSQMCVDFGKTNAGYIKLGTKFGCYDAIMLSGDTVRDIVRLYTAIIGRSALKPRYILGNHQSCYGYMNKQQLFDVVKYYRDRKIPLDGLHIDVPLQNNFRTFTVDRKAFSEPEQMFAQLRSDGIKCCTNITPVISANDLPGKEGYKTLRSGREKDCFIKDNRYTKGVSEEVSKINYMCYQNGNRNNIPADEWEKRPDFSKHYNKGGPYRGGVSYGYNDGTPGHYADLNNEDVREWWGQQYEDLFTMGLEFVWQDMTTPAIHESFGDMKGLPSRLMLDLPNQSPKLAIEAWAVYSYNLHKATFQGLSKLKCRENKRNFILGRGSYAGMYRYAGLWTGDNASTWDFWRITVSQVLSVGLNGVSICGSDTGGFEPARIRIPGQPEREEKICNPELLIRWYVGSTFLPWLRNHYVSRKDTKTGEMRKWFQEPYAYPIHWEEYREKNKTELVGQAWLYYGVEHIVKYYLELRYALIQVLYDAMFENQIEGLPIARSMFLTDPQDTTYFNESQKFLDDQYVVGQDILVAPIMHSRSEEGHQNESREVYFPLGYFWFPSNLRPFSSQRVPLVPSIPGGKVLDLRAPIPEYNDPAPGTTPQPEKMGYPDVLLHFIREGSIIPQCEVRQYIGDGKVNPITLNVYPHTWQEYTTYLDDGVSCSSAPKDAMRVEQLIKAARRRGQDASALENAKYDEYRAVKITHVIYSNEHVIYILLINSTRTITISRKVKDIDYDPKKEIGEEYTVVFWYEERLYNPDFEMAVTPSSGVTVEKSDDPAQNSLHAVILKVKETLGNTANVTIEIVMKEK</sequence>
<dbReference type="Pfam" id="PF01055">
    <property type="entry name" value="Glyco_hydro_31_2nd"/>
    <property type="match status" value="1"/>
</dbReference>
<feature type="domain" description="Glycosyl hydrolase family 31 C-terminal" evidence="7">
    <location>
        <begin position="778"/>
        <end position="845"/>
    </location>
</feature>
<comment type="catalytic activity">
    <reaction evidence="1">
        <text>Hydrolysis of terminal, non-reducing (1-&gt;4)-linked alpha-D-glucose residues with release of alpha-D-glucose.</text>
        <dbReference type="EC" id="3.2.1.20"/>
    </reaction>
</comment>
<dbReference type="Pfam" id="PF13802">
    <property type="entry name" value="Gal_mutarotas_2"/>
    <property type="match status" value="1"/>
</dbReference>
<dbReference type="GO" id="GO:0030246">
    <property type="term" value="F:carbohydrate binding"/>
    <property type="evidence" value="ECO:0007669"/>
    <property type="project" value="InterPro"/>
</dbReference>
<dbReference type="Gene3D" id="2.60.40.1180">
    <property type="entry name" value="Golgi alpha-mannosidase II"/>
    <property type="match status" value="1"/>
</dbReference>
<reference evidence="8 9" key="1">
    <citation type="journal article" date="2018" name="Nat. Ecol. Evol.">
        <title>Pezizomycetes genomes reveal the molecular basis of ectomycorrhizal truffle lifestyle.</title>
        <authorList>
            <person name="Murat C."/>
            <person name="Payen T."/>
            <person name="Noel B."/>
            <person name="Kuo A."/>
            <person name="Morin E."/>
            <person name="Chen J."/>
            <person name="Kohler A."/>
            <person name="Krizsan K."/>
            <person name="Balestrini R."/>
            <person name="Da Silva C."/>
            <person name="Montanini B."/>
            <person name="Hainaut M."/>
            <person name="Levati E."/>
            <person name="Barry K.W."/>
            <person name="Belfiori B."/>
            <person name="Cichocki N."/>
            <person name="Clum A."/>
            <person name="Dockter R.B."/>
            <person name="Fauchery L."/>
            <person name="Guy J."/>
            <person name="Iotti M."/>
            <person name="Le Tacon F."/>
            <person name="Lindquist E.A."/>
            <person name="Lipzen A."/>
            <person name="Malagnac F."/>
            <person name="Mello A."/>
            <person name="Molinier V."/>
            <person name="Miyauchi S."/>
            <person name="Poulain J."/>
            <person name="Riccioni C."/>
            <person name="Rubini A."/>
            <person name="Sitrit Y."/>
            <person name="Splivallo R."/>
            <person name="Traeger S."/>
            <person name="Wang M."/>
            <person name="Zifcakova L."/>
            <person name="Wipf D."/>
            <person name="Zambonelli A."/>
            <person name="Paolocci F."/>
            <person name="Nowrousian M."/>
            <person name="Ottonello S."/>
            <person name="Baldrian P."/>
            <person name="Spatafora J.W."/>
            <person name="Henrissat B."/>
            <person name="Nagy L.G."/>
            <person name="Aury J.M."/>
            <person name="Wincker P."/>
            <person name="Grigoriev I.V."/>
            <person name="Bonfante P."/>
            <person name="Martin F.M."/>
        </authorList>
    </citation>
    <scope>NUCLEOTIDE SEQUENCE [LARGE SCALE GENOMIC DNA]</scope>
    <source>
        <strain evidence="8 9">CCBAS932</strain>
    </source>
</reference>
<dbReference type="Proteomes" id="UP000277580">
    <property type="component" value="Unassembled WGS sequence"/>
</dbReference>
<feature type="domain" description="Glycoside hydrolase family 31 N-terminal" evidence="6">
    <location>
        <begin position="132"/>
        <end position="300"/>
    </location>
</feature>
<evidence type="ECO:0000313" key="9">
    <source>
        <dbReference type="Proteomes" id="UP000277580"/>
    </source>
</evidence>
<dbReference type="InterPro" id="IPR011013">
    <property type="entry name" value="Gal_mutarotase_sf_dom"/>
</dbReference>
<evidence type="ECO:0000259" key="6">
    <source>
        <dbReference type="Pfam" id="PF13802"/>
    </source>
</evidence>